<organism evidence="1 2">
    <name type="scientific">Anaerosporomusa subterranea</name>
    <dbReference type="NCBI Taxonomy" id="1794912"/>
    <lineage>
        <taxon>Bacteria</taxon>
        <taxon>Bacillati</taxon>
        <taxon>Bacillota</taxon>
        <taxon>Negativicutes</taxon>
        <taxon>Acetonemataceae</taxon>
        <taxon>Anaerosporomusa</taxon>
    </lineage>
</organism>
<dbReference type="AlphaFoldDB" id="A0A154BTX6"/>
<dbReference type="InterPro" id="IPR050353">
    <property type="entry name" value="PyrK_electron_transfer"/>
</dbReference>
<dbReference type="SUPFAM" id="SSF52343">
    <property type="entry name" value="Ferredoxin reductase-like, C-terminal NADP-linked domain"/>
    <property type="match status" value="1"/>
</dbReference>
<dbReference type="InterPro" id="IPR039261">
    <property type="entry name" value="FNR_nucleotide-bd"/>
</dbReference>
<dbReference type="EMBL" id="LSGP01000013">
    <property type="protein sequence ID" value="KYZ77474.1"/>
    <property type="molecule type" value="Genomic_DNA"/>
</dbReference>
<protein>
    <recommendedName>
        <fullName evidence="3">FAD-binding FR-type domain-containing protein</fullName>
    </recommendedName>
</protein>
<gene>
    <name evidence="1" type="ORF">AXX12_05030</name>
</gene>
<dbReference type="Proteomes" id="UP000076268">
    <property type="component" value="Unassembled WGS sequence"/>
</dbReference>
<name>A0A154BTX6_ANASB</name>
<dbReference type="GO" id="GO:0051537">
    <property type="term" value="F:2 iron, 2 sulfur cluster binding"/>
    <property type="evidence" value="ECO:0007669"/>
    <property type="project" value="InterPro"/>
</dbReference>
<dbReference type="RefSeq" id="WP_066239892.1">
    <property type="nucleotide sequence ID" value="NZ_LSGP01000013.1"/>
</dbReference>
<accession>A0A154BTX6</accession>
<dbReference type="PROSITE" id="PS00197">
    <property type="entry name" value="2FE2S_FER_1"/>
    <property type="match status" value="1"/>
</dbReference>
<dbReference type="PANTHER" id="PTHR43513">
    <property type="entry name" value="DIHYDROOROTATE DEHYDROGENASE B (NAD(+)), ELECTRON TRANSFER SUBUNIT"/>
    <property type="match status" value="1"/>
</dbReference>
<dbReference type="STRING" id="1794912.AXX12_05030"/>
<keyword evidence="2" id="KW-1185">Reference proteome</keyword>
<reference evidence="1 2" key="1">
    <citation type="submission" date="2016-02" db="EMBL/GenBank/DDBJ databases">
        <title>Anaerosporomusa subterraneum gen. nov., sp. nov., a spore-forming obligate anaerobe isolated from saprolite.</title>
        <authorList>
            <person name="Choi J.K."/>
            <person name="Shah M."/>
            <person name="Yee N."/>
        </authorList>
    </citation>
    <scope>NUCLEOTIDE SEQUENCE [LARGE SCALE GENOMIC DNA]</scope>
    <source>
        <strain evidence="1 2">RU4</strain>
    </source>
</reference>
<dbReference type="InterPro" id="IPR006058">
    <property type="entry name" value="2Fe2S_fd_BS"/>
</dbReference>
<comment type="caution">
    <text evidence="1">The sequence shown here is derived from an EMBL/GenBank/DDBJ whole genome shotgun (WGS) entry which is preliminary data.</text>
</comment>
<sequence>MMRPFMRCIDVNSEQCPCLLSDTNHCFMCSQLKGEAVCNCDWTGQCILHEKRWKAPRKPSDAPCRREVESTLVIKRQVNEHTYIVETEVGLELAEQLNKIGSFIFMRRVDDPEMCNFPVGIMNVKRGTLTMAIETIGPKSSRLFMPLEARVLLRGPYLNGVFGQPWIDSTKYGTILAAVGGLGQSNALMLAKAILANGNKATFVIAPGQAGSIFVADELQAMGVEVISVSSMRREGFAKLQELFSDKVDLLLSAGPDDLHNGLIATMHESGYNFPMAVTNNATMCCGEGICGSCAKKTKDGVWIRTCKVQLDFNQLENSH</sequence>
<evidence type="ECO:0000313" key="2">
    <source>
        <dbReference type="Proteomes" id="UP000076268"/>
    </source>
</evidence>
<dbReference type="PANTHER" id="PTHR43513:SF3">
    <property type="entry name" value="DIHYDROOROTATE DEHYDROGENASE B (NAD(+)), ELECTRON TRANSFER SUBUNIT-RELATED"/>
    <property type="match status" value="1"/>
</dbReference>
<evidence type="ECO:0008006" key="3">
    <source>
        <dbReference type="Google" id="ProtNLM"/>
    </source>
</evidence>
<evidence type="ECO:0000313" key="1">
    <source>
        <dbReference type="EMBL" id="KYZ77474.1"/>
    </source>
</evidence>
<proteinExistence type="predicted"/>